<dbReference type="GO" id="GO:0004619">
    <property type="term" value="F:phosphoglycerate mutase activity"/>
    <property type="evidence" value="ECO:0007669"/>
    <property type="project" value="UniProtKB-UniRule"/>
</dbReference>
<reference evidence="11 12" key="1">
    <citation type="submission" date="2015-10" db="EMBL/GenBank/DDBJ databases">
        <title>Genome sequencing and analysis of members of genus Stenotrophomonas.</title>
        <authorList>
            <person name="Patil P.P."/>
            <person name="Midha S."/>
            <person name="Patil P.B."/>
        </authorList>
    </citation>
    <scope>NUCLEOTIDE SEQUENCE [LARGE SCALE GENOMIC DNA]</scope>
    <source>
        <strain evidence="11 12">JCM 9942</strain>
    </source>
</reference>
<dbReference type="AlphaFoldDB" id="A0A0R0AE27"/>
<evidence type="ECO:0000256" key="8">
    <source>
        <dbReference type="PIRSR" id="PIRSR613078-2"/>
    </source>
</evidence>
<dbReference type="PROSITE" id="PS00175">
    <property type="entry name" value="PG_MUTASE"/>
    <property type="match status" value="1"/>
</dbReference>
<dbReference type="EC" id="5.4.2.11" evidence="6 10"/>
<dbReference type="GO" id="GO:0006094">
    <property type="term" value="P:gluconeogenesis"/>
    <property type="evidence" value="ECO:0007669"/>
    <property type="project" value="UniProtKB-UniRule"/>
</dbReference>
<dbReference type="InterPro" id="IPR013078">
    <property type="entry name" value="His_Pase_superF_clade-1"/>
</dbReference>
<feature type="binding site" evidence="6 8">
    <location>
        <position position="99"/>
    </location>
    <ligand>
        <name>substrate</name>
    </ligand>
</feature>
<name>A0A0R0AE27_9GAMM</name>
<protein>
    <recommendedName>
        <fullName evidence="6 10">2,3-bisphosphoglycerate-dependent phosphoglycerate mutase</fullName>
        <shortName evidence="6">BPG-dependent PGAM</shortName>
        <shortName evidence="6">PGAM</shortName>
        <shortName evidence="6">Phosphoglyceromutase</shortName>
        <shortName evidence="6">dPGM</shortName>
        <ecNumber evidence="6 10">5.4.2.11</ecNumber>
    </recommendedName>
</protein>
<dbReference type="FunFam" id="3.40.50.1240:FF:000003">
    <property type="entry name" value="2,3-bisphosphoglycerate-dependent phosphoglycerate mutase"/>
    <property type="match status" value="1"/>
</dbReference>
<gene>
    <name evidence="6 11" type="primary">gpmA</name>
    <name evidence="11" type="ORF">ARC78_14495</name>
</gene>
<evidence type="ECO:0000256" key="7">
    <source>
        <dbReference type="PIRSR" id="PIRSR613078-1"/>
    </source>
</evidence>
<comment type="pathway">
    <text evidence="6 10">Carbohydrate degradation; glycolysis; pyruvate from D-glyceraldehyde 3-phosphate: step 3/5.</text>
</comment>
<keyword evidence="3 6" id="KW-0312">Gluconeogenesis</keyword>
<organism evidence="11 12">
    <name type="scientific">Stenotrophomonas pictorum JCM 9942</name>
    <dbReference type="NCBI Taxonomy" id="1236960"/>
    <lineage>
        <taxon>Bacteria</taxon>
        <taxon>Pseudomonadati</taxon>
        <taxon>Pseudomonadota</taxon>
        <taxon>Gammaproteobacteria</taxon>
        <taxon>Lysobacterales</taxon>
        <taxon>Lysobacteraceae</taxon>
        <taxon>Stenotrophomonas</taxon>
    </lineage>
</organism>
<feature type="site" description="Transition state stabilizer" evidence="6 9">
    <location>
        <position position="183"/>
    </location>
</feature>
<feature type="binding site" evidence="6 8">
    <location>
        <begin position="9"/>
        <end position="16"/>
    </location>
    <ligand>
        <name>substrate</name>
    </ligand>
</feature>
<feature type="binding site" evidence="6 8">
    <location>
        <begin position="22"/>
        <end position="23"/>
    </location>
    <ligand>
        <name>substrate</name>
    </ligand>
</feature>
<keyword evidence="4 6" id="KW-0324">Glycolysis</keyword>
<dbReference type="RefSeq" id="WP_054660958.1">
    <property type="nucleotide sequence ID" value="NZ_BAZI01000633.1"/>
</dbReference>
<proteinExistence type="inferred from homology"/>
<feature type="binding site" evidence="6 8">
    <location>
        <position position="61"/>
    </location>
    <ligand>
        <name>substrate</name>
    </ligand>
</feature>
<comment type="caution">
    <text evidence="11">The sequence shown here is derived from an EMBL/GenBank/DDBJ whole genome shotgun (WGS) entry which is preliminary data.</text>
</comment>
<dbReference type="InterPro" id="IPR005952">
    <property type="entry name" value="Phosphogly_mut1"/>
</dbReference>
<dbReference type="SMART" id="SM00855">
    <property type="entry name" value="PGAM"/>
    <property type="match status" value="1"/>
</dbReference>
<evidence type="ECO:0000256" key="4">
    <source>
        <dbReference type="ARBA" id="ARBA00023152"/>
    </source>
</evidence>
<evidence type="ECO:0000256" key="10">
    <source>
        <dbReference type="RuleBase" id="RU004512"/>
    </source>
</evidence>
<evidence type="ECO:0000256" key="1">
    <source>
        <dbReference type="ARBA" id="ARBA00000380"/>
    </source>
</evidence>
<keyword evidence="12" id="KW-1185">Reference proteome</keyword>
<dbReference type="UniPathway" id="UPA00109">
    <property type="reaction ID" value="UER00186"/>
</dbReference>
<dbReference type="HAMAP" id="MF_01039">
    <property type="entry name" value="PGAM_GpmA"/>
    <property type="match status" value="1"/>
</dbReference>
<comment type="catalytic activity">
    <reaction evidence="1 6 10">
        <text>(2R)-2-phosphoglycerate = (2R)-3-phosphoglycerate</text>
        <dbReference type="Rhea" id="RHEA:15901"/>
        <dbReference type="ChEBI" id="CHEBI:58272"/>
        <dbReference type="ChEBI" id="CHEBI:58289"/>
        <dbReference type="EC" id="5.4.2.11"/>
    </reaction>
</comment>
<evidence type="ECO:0000256" key="6">
    <source>
        <dbReference type="HAMAP-Rule" id="MF_01039"/>
    </source>
</evidence>
<keyword evidence="5 6" id="KW-0413">Isomerase</keyword>
<comment type="subunit">
    <text evidence="6">Homodimer.</text>
</comment>
<dbReference type="EMBL" id="LLXS01000044">
    <property type="protein sequence ID" value="KRG39681.1"/>
    <property type="molecule type" value="Genomic_DNA"/>
</dbReference>
<evidence type="ECO:0000256" key="2">
    <source>
        <dbReference type="ARBA" id="ARBA00006717"/>
    </source>
</evidence>
<feature type="active site" description="Proton donor/acceptor" evidence="6 7">
    <location>
        <position position="88"/>
    </location>
</feature>
<evidence type="ECO:0000256" key="5">
    <source>
        <dbReference type="ARBA" id="ARBA00023235"/>
    </source>
</evidence>
<dbReference type="NCBIfam" id="TIGR01258">
    <property type="entry name" value="pgm_1"/>
    <property type="match status" value="1"/>
</dbReference>
<dbReference type="Gene3D" id="3.40.50.1240">
    <property type="entry name" value="Phosphoglycerate mutase-like"/>
    <property type="match status" value="1"/>
</dbReference>
<dbReference type="InterPro" id="IPR029033">
    <property type="entry name" value="His_PPase_superfam"/>
</dbReference>
<evidence type="ECO:0000313" key="11">
    <source>
        <dbReference type="EMBL" id="KRG39681.1"/>
    </source>
</evidence>
<dbReference type="PANTHER" id="PTHR11931">
    <property type="entry name" value="PHOSPHOGLYCERATE MUTASE"/>
    <property type="match status" value="1"/>
</dbReference>
<feature type="binding site" evidence="6 8">
    <location>
        <begin position="115"/>
        <end position="116"/>
    </location>
    <ligand>
        <name>substrate</name>
    </ligand>
</feature>
<comment type="similarity">
    <text evidence="2 6">Belongs to the phosphoglycerate mutase family. BPG-dependent PGAM subfamily.</text>
</comment>
<dbReference type="PIRSF" id="PIRSF000709">
    <property type="entry name" value="6PFK_2-Ptase"/>
    <property type="match status" value="1"/>
</dbReference>
<feature type="binding site" evidence="6 8">
    <location>
        <begin position="184"/>
        <end position="185"/>
    </location>
    <ligand>
        <name>substrate</name>
    </ligand>
</feature>
<dbReference type="OrthoDB" id="9781415at2"/>
<feature type="binding site" evidence="6 8">
    <location>
        <begin position="88"/>
        <end position="91"/>
    </location>
    <ligand>
        <name>substrate</name>
    </ligand>
</feature>
<dbReference type="GO" id="GO:0006096">
    <property type="term" value="P:glycolytic process"/>
    <property type="evidence" value="ECO:0007669"/>
    <property type="project" value="UniProtKB-UniRule"/>
</dbReference>
<sequence>MTRKLVLLRHGQSQWNLDNRFTGWVDVDLTEQGRQEAATAGRLMKEEGLQFDVAHTSVLKRAIHTLQGALAEMGQDWLPVAKSWRLNERHYGGLQGLDKAETAAKHGEDQVKVWRRSYDIPPPPMDLADPGHPSHDRRYAGLDRNALPATESLATTLDRVLPYWFDAIAPQLKDGKTVLVTAHGNSLRALYKYLNNVSKEEILELNIPTGIPLLFELDDDLAVQSFRYLGDPEAAKKAAEAVANQAKAR</sequence>
<dbReference type="Proteomes" id="UP000050836">
    <property type="component" value="Unassembled WGS sequence"/>
</dbReference>
<feature type="active site" description="Tele-phosphohistidine intermediate" evidence="6 7">
    <location>
        <position position="10"/>
    </location>
</feature>
<dbReference type="SUPFAM" id="SSF53254">
    <property type="entry name" value="Phosphoglycerate mutase-like"/>
    <property type="match status" value="1"/>
</dbReference>
<dbReference type="CDD" id="cd07067">
    <property type="entry name" value="HP_PGM_like"/>
    <property type="match status" value="1"/>
</dbReference>
<accession>A0A0R0AE27</accession>
<evidence type="ECO:0000256" key="9">
    <source>
        <dbReference type="PIRSR" id="PIRSR613078-3"/>
    </source>
</evidence>
<dbReference type="InterPro" id="IPR001345">
    <property type="entry name" value="PG/BPGM_mutase_AS"/>
</dbReference>
<dbReference type="Pfam" id="PF00300">
    <property type="entry name" value="His_Phos_1"/>
    <property type="match status" value="1"/>
</dbReference>
<comment type="function">
    <text evidence="6 10">Catalyzes the interconversion of 2-phosphoglycerate and 3-phosphoglycerate.</text>
</comment>
<dbReference type="NCBIfam" id="NF010713">
    <property type="entry name" value="PRK14115.1"/>
    <property type="match status" value="1"/>
</dbReference>
<evidence type="ECO:0000256" key="3">
    <source>
        <dbReference type="ARBA" id="ARBA00022432"/>
    </source>
</evidence>
<evidence type="ECO:0000313" key="12">
    <source>
        <dbReference type="Proteomes" id="UP000050836"/>
    </source>
</evidence>